<dbReference type="RefSeq" id="WP_194033615.1">
    <property type="nucleotide sequence ID" value="NZ_CP063657.1"/>
</dbReference>
<sequence>MSKHGEYKEPGGKLVVVDLAVSDGLLTEVRVSGDFFLEPDSALDVINTALSGTRADAGVDAWTTTVHTALGDGTSLYGISPKGVAIAVDRALNGERTP</sequence>
<keyword evidence="1" id="KW-0436">Ligase</keyword>
<dbReference type="Gene3D" id="3.30.390.50">
    <property type="entry name" value="CO dehydrogenase flavoprotein, C-terminal domain"/>
    <property type="match status" value="1"/>
</dbReference>
<accession>A0A7S6ZTK2</accession>
<dbReference type="Proteomes" id="UP000593932">
    <property type="component" value="Chromosome"/>
</dbReference>
<protein>
    <submittedName>
        <fullName evidence="1">Biotin--protein ligase</fullName>
    </submittedName>
</protein>
<evidence type="ECO:0000313" key="1">
    <source>
        <dbReference type="EMBL" id="QOW21018.1"/>
    </source>
</evidence>
<evidence type="ECO:0000313" key="2">
    <source>
        <dbReference type="Proteomes" id="UP000593932"/>
    </source>
</evidence>
<organism evidence="1 2">
    <name type="scientific">Novilysobacter avium</name>
    <dbReference type="NCBI Taxonomy" id="2781023"/>
    <lineage>
        <taxon>Bacteria</taxon>
        <taxon>Pseudomonadati</taxon>
        <taxon>Pseudomonadota</taxon>
        <taxon>Gammaproteobacteria</taxon>
        <taxon>Lysobacterales</taxon>
        <taxon>Lysobacteraceae</taxon>
        <taxon>Novilysobacter</taxon>
    </lineage>
</organism>
<dbReference type="EMBL" id="CP063657">
    <property type="protein sequence ID" value="QOW21018.1"/>
    <property type="molecule type" value="Genomic_DNA"/>
</dbReference>
<name>A0A7S6ZTK2_9GAMM</name>
<keyword evidence="2" id="KW-1185">Reference proteome</keyword>
<gene>
    <name evidence="1" type="ORF">INQ42_06795</name>
</gene>
<reference evidence="1 2" key="1">
    <citation type="submission" date="2020-10" db="EMBL/GenBank/DDBJ databases">
        <title>complete genome sequencing of Lysobacter sp. H23M41.</title>
        <authorList>
            <person name="Bae J.-W."/>
            <person name="Lee S.-Y."/>
        </authorList>
    </citation>
    <scope>NUCLEOTIDE SEQUENCE [LARGE SCALE GENOMIC DNA]</scope>
    <source>
        <strain evidence="1 2">H23M41</strain>
    </source>
</reference>
<proteinExistence type="predicted"/>
<dbReference type="GO" id="GO:0016874">
    <property type="term" value="F:ligase activity"/>
    <property type="evidence" value="ECO:0007669"/>
    <property type="project" value="UniProtKB-KW"/>
</dbReference>